<feature type="binding site" evidence="11">
    <location>
        <position position="126"/>
    </location>
    <ligand>
        <name>NAD(+)</name>
        <dbReference type="ChEBI" id="CHEBI:57540"/>
    </ligand>
</feature>
<proteinExistence type="inferred from homology"/>
<evidence type="ECO:0000256" key="1">
    <source>
        <dbReference type="ARBA" id="ARBA00007358"/>
    </source>
</evidence>
<dbReference type="PIRSF" id="PIRSF000112">
    <property type="entry name" value="Glycerol_dehydrogenase"/>
    <property type="match status" value="1"/>
</dbReference>
<dbReference type="Gene3D" id="1.20.1090.10">
    <property type="entry name" value="Dehydroquinate synthase-like - alpha domain"/>
    <property type="match status" value="1"/>
</dbReference>
<evidence type="ECO:0000259" key="12">
    <source>
        <dbReference type="Pfam" id="PF00465"/>
    </source>
</evidence>
<comment type="similarity">
    <text evidence="1">Belongs to the iron-containing alcohol dehydrogenase family.</text>
</comment>
<dbReference type="PROSITE" id="PS00913">
    <property type="entry name" value="ADH_IRON_1"/>
    <property type="match status" value="1"/>
</dbReference>
<feature type="binding site" evidence="11">
    <location>
        <position position="124"/>
    </location>
    <ligand>
        <name>NAD(+)</name>
        <dbReference type="ChEBI" id="CHEBI:57540"/>
    </ligand>
</feature>
<dbReference type="PROSITE" id="PS00060">
    <property type="entry name" value="ADH_IRON_2"/>
    <property type="match status" value="1"/>
</dbReference>
<evidence type="ECO:0000256" key="5">
    <source>
        <dbReference type="ARBA" id="ARBA00037918"/>
    </source>
</evidence>
<keyword evidence="4 11" id="KW-0520">NAD</keyword>
<accession>A0A6N7Y4X0</accession>
<gene>
    <name evidence="13" type="ORF">FYJ83_18740</name>
</gene>
<keyword evidence="2 9" id="KW-0479">Metal-binding</keyword>
<dbReference type="GO" id="GO:0005829">
    <property type="term" value="C:cytosol"/>
    <property type="evidence" value="ECO:0007669"/>
    <property type="project" value="TreeGrafter"/>
</dbReference>
<feature type="binding site" evidence="10">
    <location>
        <position position="120"/>
    </location>
    <ligand>
        <name>glycerol</name>
        <dbReference type="ChEBI" id="CHEBI:17754"/>
    </ligand>
</feature>
<evidence type="ECO:0000256" key="8">
    <source>
        <dbReference type="ARBA" id="ARBA00049006"/>
    </source>
</evidence>
<comment type="pathway">
    <text evidence="5">Polyol metabolism; glycerol fermentation; glycerone phosphate from glycerol (oxidative route): step 1/2.</text>
</comment>
<evidence type="ECO:0000256" key="7">
    <source>
        <dbReference type="ARBA" id="ARBA00040132"/>
    </source>
</evidence>
<keyword evidence="9" id="KW-0862">Zinc</keyword>
<comment type="caution">
    <text evidence="13">The sequence shown here is derived from an EMBL/GenBank/DDBJ whole genome shotgun (WGS) entry which is preliminary data.</text>
</comment>
<feature type="binding site" evidence="9">
    <location>
        <position position="170"/>
    </location>
    <ligand>
        <name>glycerol</name>
        <dbReference type="ChEBI" id="CHEBI:17754"/>
    </ligand>
</feature>
<feature type="binding site" evidence="9">
    <location>
        <position position="253"/>
    </location>
    <ligand>
        <name>glycerol</name>
        <dbReference type="ChEBI" id="CHEBI:17754"/>
    </ligand>
</feature>
<dbReference type="AlphaFoldDB" id="A0A6N7Y4X0"/>
<feature type="binding site" evidence="11">
    <location>
        <position position="130"/>
    </location>
    <ligand>
        <name>NAD(+)</name>
        <dbReference type="ChEBI" id="CHEBI:57540"/>
    </ligand>
</feature>
<feature type="domain" description="Alcohol dehydrogenase iron-type/glycerol dehydrogenase GldA" evidence="12">
    <location>
        <begin position="8"/>
        <end position="152"/>
    </location>
</feature>
<evidence type="ECO:0000256" key="6">
    <source>
        <dbReference type="ARBA" id="ARBA00039147"/>
    </source>
</evidence>
<evidence type="ECO:0000313" key="13">
    <source>
        <dbReference type="EMBL" id="MSU03498.1"/>
    </source>
</evidence>
<reference evidence="13 14" key="1">
    <citation type="submission" date="2019-09" db="EMBL/GenBank/DDBJ databases">
        <title>In-depth cultivation of the pig gut microbiome towards novel bacterial diversity and tailored functional studies.</title>
        <authorList>
            <person name="Wylensek D."/>
            <person name="Hitch T.C.A."/>
            <person name="Clavel T."/>
        </authorList>
    </citation>
    <scope>NUCLEOTIDE SEQUENCE [LARGE SCALE GENOMIC DNA]</scope>
    <source>
        <strain evidence="13 14">WCA3-693-APC-4?</strain>
    </source>
</reference>
<evidence type="ECO:0000256" key="3">
    <source>
        <dbReference type="ARBA" id="ARBA00023002"/>
    </source>
</evidence>
<feature type="binding site" evidence="9">
    <location>
        <position position="270"/>
    </location>
    <ligand>
        <name>glycerol</name>
        <dbReference type="ChEBI" id="CHEBI:17754"/>
    </ligand>
</feature>
<evidence type="ECO:0000256" key="2">
    <source>
        <dbReference type="ARBA" id="ARBA00022723"/>
    </source>
</evidence>
<dbReference type="CDD" id="cd08170">
    <property type="entry name" value="GlyDH"/>
    <property type="match status" value="1"/>
</dbReference>
<dbReference type="EMBL" id="VUNQ01000081">
    <property type="protein sequence ID" value="MSU03498.1"/>
    <property type="molecule type" value="Genomic_DNA"/>
</dbReference>
<keyword evidence="3" id="KW-0560">Oxidoreductase</keyword>
<dbReference type="EC" id="1.1.1.6" evidence="6"/>
<evidence type="ECO:0000256" key="11">
    <source>
        <dbReference type="PIRSR" id="PIRSR000112-3"/>
    </source>
</evidence>
<dbReference type="NCBIfam" id="NF006941">
    <property type="entry name" value="PRK09423.1"/>
    <property type="match status" value="1"/>
</dbReference>
<dbReference type="GO" id="GO:0046872">
    <property type="term" value="F:metal ion binding"/>
    <property type="evidence" value="ECO:0007669"/>
    <property type="project" value="UniProtKB-KW"/>
</dbReference>
<evidence type="ECO:0000256" key="9">
    <source>
        <dbReference type="PIRSR" id="PIRSR000112-1"/>
    </source>
</evidence>
<dbReference type="RefSeq" id="WP_216585605.1">
    <property type="nucleotide sequence ID" value="NZ_JAHLPJ010000001.1"/>
</dbReference>
<keyword evidence="14" id="KW-1185">Reference proteome</keyword>
<feature type="binding site" evidence="11">
    <location>
        <begin position="115"/>
        <end position="118"/>
    </location>
    <ligand>
        <name>NAD(+)</name>
        <dbReference type="ChEBI" id="CHEBI:57540"/>
    </ligand>
</feature>
<dbReference type="PANTHER" id="PTHR43616">
    <property type="entry name" value="GLYCEROL DEHYDROGENASE"/>
    <property type="match status" value="1"/>
</dbReference>
<evidence type="ECO:0000256" key="10">
    <source>
        <dbReference type="PIRSR" id="PIRSR000112-2"/>
    </source>
</evidence>
<dbReference type="InterPro" id="IPR001670">
    <property type="entry name" value="ADH_Fe/GldA"/>
</dbReference>
<dbReference type="GO" id="GO:0008888">
    <property type="term" value="F:glycerol dehydrogenase (NAD+) activity"/>
    <property type="evidence" value="ECO:0007669"/>
    <property type="project" value="UniProtKB-EC"/>
</dbReference>
<name>A0A6N7Y4X0_9FIRM</name>
<dbReference type="InterPro" id="IPR016205">
    <property type="entry name" value="Glycerol_DH"/>
</dbReference>
<dbReference type="Proteomes" id="UP000469523">
    <property type="component" value="Unassembled WGS sequence"/>
</dbReference>
<dbReference type="PANTHER" id="PTHR43616:SF5">
    <property type="entry name" value="GLYCEROL DEHYDROGENASE 1"/>
    <property type="match status" value="1"/>
</dbReference>
<dbReference type="InterPro" id="IPR018211">
    <property type="entry name" value="ADH_Fe_CS"/>
</dbReference>
<protein>
    <recommendedName>
        <fullName evidence="7">Glycerol dehydrogenase</fullName>
        <ecNumber evidence="6">1.1.1.6</ecNumber>
    </recommendedName>
</protein>
<evidence type="ECO:0000256" key="4">
    <source>
        <dbReference type="ARBA" id="ARBA00023027"/>
    </source>
</evidence>
<evidence type="ECO:0000313" key="14">
    <source>
        <dbReference type="Proteomes" id="UP000469523"/>
    </source>
</evidence>
<dbReference type="Pfam" id="PF00465">
    <property type="entry name" value="Fe-ADH"/>
    <property type="match status" value="1"/>
</dbReference>
<comment type="catalytic activity">
    <reaction evidence="8">
        <text>glycerol + NAD(+) = dihydroxyacetone + NADH + H(+)</text>
        <dbReference type="Rhea" id="RHEA:13769"/>
        <dbReference type="ChEBI" id="CHEBI:15378"/>
        <dbReference type="ChEBI" id="CHEBI:16016"/>
        <dbReference type="ChEBI" id="CHEBI:17754"/>
        <dbReference type="ChEBI" id="CHEBI:57540"/>
        <dbReference type="ChEBI" id="CHEBI:57945"/>
        <dbReference type="EC" id="1.1.1.6"/>
    </reaction>
</comment>
<sequence>MTKIIISPGKYIQGTGELKRIKDHIGNLGKSFFVIISESGYKRFGETVKESFGHSTNIHFAKFNGECSKGEIKRLEEEVKTIGADTIIGIGGGKIHDTAKAVAYYQNMPVVIVPTIASTDAPCSALSVLYTDEGEFDEYLLLPKNPDVVLIDLEAVVSAPARLIVAGMGDALATKFEARASFQSGSTTMAGGLATDAAISLANLCYNTLINEGLKAKLAVEKNVVTKAVEKIVEANTLLSGLGFESGGLGAAHAIHNGLTVIEEAHVLYHGEKVAFGVLVQLVLENVSMEELNEVLYFCNEVGLPTTLADLNMSDVPKEKLMEAAKLSCVESETIHYMPFKVTAEDVYAAILVADVIGENFKKQYT</sequence>
<feature type="binding site" evidence="11">
    <location>
        <begin position="93"/>
        <end position="97"/>
    </location>
    <ligand>
        <name>NAD(+)</name>
        <dbReference type="ChEBI" id="CHEBI:57540"/>
    </ligand>
</feature>
<comment type="cofactor">
    <cofactor evidence="9">
        <name>Zn(2+)</name>
        <dbReference type="ChEBI" id="CHEBI:29105"/>
    </cofactor>
    <text evidence="9">Binds 1 zinc ion per subunit.</text>
</comment>
<dbReference type="SUPFAM" id="SSF56796">
    <property type="entry name" value="Dehydroquinate synthase-like"/>
    <property type="match status" value="1"/>
</dbReference>
<dbReference type="Gene3D" id="3.40.50.1970">
    <property type="match status" value="1"/>
</dbReference>
<organism evidence="13 14">
    <name type="scientific">Tissierella pigra</name>
    <dbReference type="NCBI Taxonomy" id="2607614"/>
    <lineage>
        <taxon>Bacteria</taxon>
        <taxon>Bacillati</taxon>
        <taxon>Bacillota</taxon>
        <taxon>Tissierellia</taxon>
        <taxon>Tissierellales</taxon>
        <taxon>Tissierellaceae</taxon>
        <taxon>Tissierella</taxon>
    </lineage>
</organism>